<dbReference type="SUPFAM" id="SSF55811">
    <property type="entry name" value="Nudix"/>
    <property type="match status" value="1"/>
</dbReference>
<dbReference type="AlphaFoldDB" id="A0A316UY24"/>
<dbReference type="RefSeq" id="XP_025364300.1">
    <property type="nucleotide sequence ID" value="XM_025504046.1"/>
</dbReference>
<keyword evidence="3" id="KW-1185">Reference proteome</keyword>
<dbReference type="PROSITE" id="PS51462">
    <property type="entry name" value="NUDIX"/>
    <property type="match status" value="1"/>
</dbReference>
<dbReference type="InterPro" id="IPR031804">
    <property type="entry name" value="DUF4743"/>
</dbReference>
<evidence type="ECO:0000259" key="1">
    <source>
        <dbReference type="PROSITE" id="PS51462"/>
    </source>
</evidence>
<feature type="non-terminal residue" evidence="2">
    <location>
        <position position="1"/>
    </location>
</feature>
<dbReference type="Pfam" id="PF15916">
    <property type="entry name" value="DUF4743"/>
    <property type="match status" value="1"/>
</dbReference>
<dbReference type="Pfam" id="PF00293">
    <property type="entry name" value="NUDIX"/>
    <property type="match status" value="1"/>
</dbReference>
<gene>
    <name evidence="2" type="ORF">BDZ90DRAFT_209408</name>
</gene>
<dbReference type="Proteomes" id="UP000245884">
    <property type="component" value="Unassembled WGS sequence"/>
</dbReference>
<accession>A0A316UY24</accession>
<evidence type="ECO:0000313" key="3">
    <source>
        <dbReference type="Proteomes" id="UP000245884"/>
    </source>
</evidence>
<proteinExistence type="predicted"/>
<dbReference type="STRING" id="1569628.A0A316UY24"/>
<dbReference type="Gene3D" id="3.90.79.10">
    <property type="entry name" value="Nucleoside Triphosphate Pyrophosphohydrolase"/>
    <property type="match status" value="1"/>
</dbReference>
<name>A0A316UY24_9BASI</name>
<reference evidence="2 3" key="1">
    <citation type="journal article" date="2018" name="Mol. Biol. Evol.">
        <title>Broad Genomic Sampling Reveals a Smut Pathogenic Ancestry of the Fungal Clade Ustilaginomycotina.</title>
        <authorList>
            <person name="Kijpornyongpan T."/>
            <person name="Mondo S.J."/>
            <person name="Barry K."/>
            <person name="Sandor L."/>
            <person name="Lee J."/>
            <person name="Lipzen A."/>
            <person name="Pangilinan J."/>
            <person name="LaButti K."/>
            <person name="Hainaut M."/>
            <person name="Henrissat B."/>
            <person name="Grigoriev I.V."/>
            <person name="Spatafora J.W."/>
            <person name="Aime M.C."/>
        </authorList>
    </citation>
    <scope>NUCLEOTIDE SEQUENCE [LARGE SCALE GENOMIC DNA]</scope>
    <source>
        <strain evidence="2 3">MCA 5214</strain>
    </source>
</reference>
<dbReference type="InterPro" id="IPR015797">
    <property type="entry name" value="NUDIX_hydrolase-like_dom_sf"/>
</dbReference>
<dbReference type="PANTHER" id="PTHR13622:SF8">
    <property type="entry name" value="THIAMIN PYROPHOSPHOKINASE 1"/>
    <property type="match status" value="1"/>
</dbReference>
<dbReference type="CDD" id="cd03676">
    <property type="entry name" value="NUDIX_Tnr3_like"/>
    <property type="match status" value="1"/>
</dbReference>
<dbReference type="InterPro" id="IPR000086">
    <property type="entry name" value="NUDIX_hydrolase_dom"/>
</dbReference>
<dbReference type="GO" id="GO:0044715">
    <property type="term" value="F:8-oxo-dGDP phosphatase activity"/>
    <property type="evidence" value="ECO:0007669"/>
    <property type="project" value="TreeGrafter"/>
</dbReference>
<dbReference type="GeneID" id="37025869"/>
<feature type="domain" description="Nudix hydrolase" evidence="1">
    <location>
        <begin position="113"/>
        <end position="266"/>
    </location>
</feature>
<feature type="non-terminal residue" evidence="2">
    <location>
        <position position="300"/>
    </location>
</feature>
<organism evidence="2 3">
    <name type="scientific">Jaminaea rosea</name>
    <dbReference type="NCBI Taxonomy" id="1569628"/>
    <lineage>
        <taxon>Eukaryota</taxon>
        <taxon>Fungi</taxon>
        <taxon>Dikarya</taxon>
        <taxon>Basidiomycota</taxon>
        <taxon>Ustilaginomycotina</taxon>
        <taxon>Exobasidiomycetes</taxon>
        <taxon>Microstromatales</taxon>
        <taxon>Microstromatales incertae sedis</taxon>
        <taxon>Jaminaea</taxon>
    </lineage>
</organism>
<dbReference type="EMBL" id="KZ819663">
    <property type="protein sequence ID" value="PWN29688.1"/>
    <property type="molecule type" value="Genomic_DNA"/>
</dbReference>
<evidence type="ECO:0000313" key="2">
    <source>
        <dbReference type="EMBL" id="PWN29688.1"/>
    </source>
</evidence>
<dbReference type="FunFam" id="3.90.79.10:FF:000019">
    <property type="entry name" value="Thiamin pyrophosphokinase, putative"/>
    <property type="match status" value="1"/>
</dbReference>
<sequence length="300" mass="33561">AQIGFIPANVLDAIKARNDNAETTVFVHDGRWSRIGLHARLNTFEKRSKALADVVGAWHEEGLFSSALDGWRDEMYGIYSSPSYPYRTWENKETVPNERAFELERAACALFGLATFGVHMTAYVDGSSASKSGNAGSTEGLRLWTPRRSPTKATWPSYLDNSVAGGITSGDSPYESMVRECWEEAGLPADLVRQHLRQTGVITYVYRTPEGYLQPEVEYTYDLPLPADVRLRPEDGEAEDFRLMEVDEVLQRMGKGEFKPNCALVVIDFLVRHGIVTVQEEPRYMEVVALLHNDLALPGP</sequence>
<dbReference type="OrthoDB" id="10261522at2759"/>
<dbReference type="PANTHER" id="PTHR13622">
    <property type="entry name" value="THIAMIN PYROPHOSPHOKINASE"/>
    <property type="match status" value="1"/>
</dbReference>
<protein>
    <recommendedName>
        <fullName evidence="1">Nudix hydrolase domain-containing protein</fullName>
    </recommendedName>
</protein>